<dbReference type="EC" id="1.1.1.14" evidence="4"/>
<dbReference type="EMBL" id="CP068146">
    <property type="protein sequence ID" value="QQU45826.1"/>
    <property type="molecule type" value="Genomic_DNA"/>
</dbReference>
<accession>A0A0E1NB82</accession>
<dbReference type="CDD" id="cd08238">
    <property type="entry name" value="sorbose_phosphate_red"/>
    <property type="match status" value="1"/>
</dbReference>
<dbReference type="AlphaFoldDB" id="A0A0E1NB82"/>
<dbReference type="EMBL" id="CGBR01000002">
    <property type="protein sequence ID" value="CFQ52407.1"/>
    <property type="molecule type" value="Genomic_DNA"/>
</dbReference>
<organism evidence="4 6">
    <name type="scientific">Yersinia enterocolitica</name>
    <dbReference type="NCBI Taxonomy" id="630"/>
    <lineage>
        <taxon>Bacteria</taxon>
        <taxon>Pseudomonadati</taxon>
        <taxon>Pseudomonadota</taxon>
        <taxon>Gammaproteobacteria</taxon>
        <taxon>Enterobacterales</taxon>
        <taxon>Yersiniaceae</taxon>
        <taxon>Yersinia</taxon>
    </lineage>
</organism>
<dbReference type="InterPro" id="IPR011032">
    <property type="entry name" value="GroES-like_sf"/>
</dbReference>
<name>A0A0E1NB82_YEREN</name>
<dbReference type="Pfam" id="PF08240">
    <property type="entry name" value="ADH_N"/>
    <property type="match status" value="1"/>
</dbReference>
<dbReference type="Pfam" id="PF00107">
    <property type="entry name" value="ADH_zinc_N"/>
    <property type="match status" value="1"/>
</dbReference>
<dbReference type="Proteomes" id="UP000595309">
    <property type="component" value="Chromosome"/>
</dbReference>
<dbReference type="RefSeq" id="WP_013649262.1">
    <property type="nucleotide sequence ID" value="NZ_CGBC01000052.1"/>
</dbReference>
<evidence type="ECO:0000313" key="7">
    <source>
        <dbReference type="Proteomes" id="UP000595309"/>
    </source>
</evidence>
<dbReference type="EC" id="1.1.1.-" evidence="4"/>
<evidence type="ECO:0000259" key="2">
    <source>
        <dbReference type="Pfam" id="PF00107"/>
    </source>
</evidence>
<evidence type="ECO:0000313" key="6">
    <source>
        <dbReference type="Proteomes" id="UP000048841"/>
    </source>
</evidence>
<protein>
    <submittedName>
        <fullName evidence="4">L-sorbose 1-phosphate reductase</fullName>
        <ecNumber evidence="4">1.1.1.-</ecNumber>
        <ecNumber evidence="4">1.1.1.14</ecNumber>
    </submittedName>
    <submittedName>
        <fullName evidence="5">Zinc-binding dehydrogenase</fullName>
    </submittedName>
</protein>
<feature type="domain" description="Alcohol dehydrogenase-like C-terminal" evidence="2">
    <location>
        <begin position="187"/>
        <end position="327"/>
    </location>
</feature>
<reference evidence="4 6" key="1">
    <citation type="submission" date="2015-03" db="EMBL/GenBank/DDBJ databases">
        <authorList>
            <person name="Murphy D."/>
        </authorList>
    </citation>
    <scope>NUCLEOTIDE SEQUENCE [LARGE SCALE GENOMIC DNA]</scope>
    <source>
        <strain evidence="4 6">IP26249</strain>
    </source>
</reference>
<dbReference type="PANTHER" id="PTHR43401:SF2">
    <property type="entry name" value="L-THREONINE 3-DEHYDROGENASE"/>
    <property type="match status" value="1"/>
</dbReference>
<dbReference type="InterPro" id="IPR036291">
    <property type="entry name" value="NAD(P)-bd_dom_sf"/>
</dbReference>
<reference evidence="5 7" key="2">
    <citation type="submission" date="2021-01" db="EMBL/GenBank/DDBJ databases">
        <title>FDA dAtabase for Regulatory Grade micrObial Sequences (FDA-ARGOS): Supporting development and validation of Infectious Disease Dx tests.</title>
        <authorList>
            <person name="Blissenbach B."/>
            <person name="Krut O."/>
            <person name="Tallon L."/>
            <person name="Sadzewicz L."/>
            <person name="Zhao X."/>
            <person name="Boylan J."/>
            <person name="Ott S."/>
            <person name="Bowen H."/>
            <person name="Vavikolanu K."/>
            <person name="Mehta A."/>
            <person name="Aluvathingal J."/>
            <person name="Nadendla S."/>
            <person name="Yan Y."/>
            <person name="Sichtig H."/>
        </authorList>
    </citation>
    <scope>NUCLEOTIDE SEQUENCE [LARGE SCALE GENOMIC DNA]</scope>
    <source>
        <strain evidence="5 7">FDAARGOS_1082</strain>
    </source>
</reference>
<dbReference type="InterPro" id="IPR013149">
    <property type="entry name" value="ADH-like_C"/>
</dbReference>
<dbReference type="PATRIC" id="fig|630.129.peg.853"/>
<dbReference type="InterPro" id="IPR050129">
    <property type="entry name" value="Zn_alcohol_dh"/>
</dbReference>
<dbReference type="InterPro" id="IPR013154">
    <property type="entry name" value="ADH-like_N"/>
</dbReference>
<dbReference type="PANTHER" id="PTHR43401">
    <property type="entry name" value="L-THREONINE 3-DEHYDROGENASE"/>
    <property type="match status" value="1"/>
</dbReference>
<evidence type="ECO:0000313" key="5">
    <source>
        <dbReference type="EMBL" id="QQU45826.1"/>
    </source>
</evidence>
<sequence length="416" mass="45894">MKTKALRLYGKNDLRLESFDLPEIGDDEILATVVTDSICLSSWKEANLGADHKKVPDNVVENPIIIGHEFCGDILQVGKKWQHKFKPGSRYVIQANLQLPDRPDCPGYSFPYVGGEATHVVIPNEVMEQDCLLPYEGESYFEGSLVEPLSCVIGAFNANYHLVPGTYQHKMGIKPGGNVLILGGTGPMGLLAIDYALHGPINPQLLVVTDRHQQKLDYAARLYPSEPQTQVHYLNTKQTDVQFERLMALTEGKGYDDIFVFVPSAELVTLASSLLAPDGCFNFFAGPQDKNFMASVNFYDIHYSFTHYVGTSGGNTDDMREAVKLIEAKKVNAGKVVSHILGLNDAAETTLNLPQIIGGKKLVYTGKNMPLTSLSELMSHQQDSPLLQELQAILRKTDGLWSKAAEDFVLAHAQEI</sequence>
<evidence type="ECO:0000256" key="1">
    <source>
        <dbReference type="ARBA" id="ARBA00023002"/>
    </source>
</evidence>
<evidence type="ECO:0000259" key="3">
    <source>
        <dbReference type="Pfam" id="PF08240"/>
    </source>
</evidence>
<dbReference type="OMA" id="EVMAQDC"/>
<feature type="domain" description="Alcohol dehydrogenase-like N-terminal" evidence="3">
    <location>
        <begin position="25"/>
        <end position="124"/>
    </location>
</feature>
<gene>
    <name evidence="4" type="primary">sorE</name>
    <name evidence="4" type="ORF">ERS137941_00372</name>
    <name evidence="5" type="ORF">I6I39_12560</name>
</gene>
<proteinExistence type="predicted"/>
<dbReference type="GO" id="GO:0003939">
    <property type="term" value="F:L-iditol 2-dehydrogenase (NAD+) activity"/>
    <property type="evidence" value="ECO:0007669"/>
    <property type="project" value="UniProtKB-EC"/>
</dbReference>
<dbReference type="SUPFAM" id="SSF51735">
    <property type="entry name" value="NAD(P)-binding Rossmann-fold domains"/>
    <property type="match status" value="1"/>
</dbReference>
<dbReference type="KEGG" id="yet:CH48_2514"/>
<dbReference type="GeneID" id="31410261"/>
<dbReference type="Gene3D" id="3.90.180.10">
    <property type="entry name" value="Medium-chain alcohol dehydrogenases, catalytic domain"/>
    <property type="match status" value="1"/>
</dbReference>
<dbReference type="SUPFAM" id="SSF50129">
    <property type="entry name" value="GroES-like"/>
    <property type="match status" value="1"/>
</dbReference>
<keyword evidence="1 4" id="KW-0560">Oxidoreductase</keyword>
<dbReference type="Proteomes" id="UP000048841">
    <property type="component" value="Unassembled WGS sequence"/>
</dbReference>
<evidence type="ECO:0000313" key="4">
    <source>
        <dbReference type="EMBL" id="CFQ52407.1"/>
    </source>
</evidence>
<dbReference type="Gene3D" id="3.40.50.720">
    <property type="entry name" value="NAD(P)-binding Rossmann-like Domain"/>
    <property type="match status" value="1"/>
</dbReference>